<organism evidence="7 8">
    <name type="scientific">Rhodotorula taiwanensis</name>
    <dbReference type="NCBI Taxonomy" id="741276"/>
    <lineage>
        <taxon>Eukaryota</taxon>
        <taxon>Fungi</taxon>
        <taxon>Dikarya</taxon>
        <taxon>Basidiomycota</taxon>
        <taxon>Pucciniomycotina</taxon>
        <taxon>Microbotryomycetes</taxon>
        <taxon>Sporidiobolales</taxon>
        <taxon>Sporidiobolaceae</taxon>
        <taxon>Rhodotorula</taxon>
    </lineage>
</organism>
<evidence type="ECO:0000256" key="1">
    <source>
        <dbReference type="ARBA" id="ARBA00022723"/>
    </source>
</evidence>
<dbReference type="STRING" id="741276.A0A2S5BDW6"/>
<evidence type="ECO:0000256" key="2">
    <source>
        <dbReference type="ARBA" id="ARBA00022771"/>
    </source>
</evidence>
<comment type="caution">
    <text evidence="7">The sequence shown here is derived from an EMBL/GenBank/DDBJ whole genome shotgun (WGS) entry which is preliminary data.</text>
</comment>
<dbReference type="GO" id="GO:0006338">
    <property type="term" value="P:chromatin remodeling"/>
    <property type="evidence" value="ECO:0007669"/>
    <property type="project" value="InterPro"/>
</dbReference>
<dbReference type="Gene3D" id="3.30.60.190">
    <property type="match status" value="1"/>
</dbReference>
<dbReference type="SUPFAM" id="SSF144232">
    <property type="entry name" value="HIT/MYND zinc finger-like"/>
    <property type="match status" value="1"/>
</dbReference>
<dbReference type="GO" id="GO:0008270">
    <property type="term" value="F:zinc ion binding"/>
    <property type="evidence" value="ECO:0007669"/>
    <property type="project" value="UniProtKB-UniRule"/>
</dbReference>
<sequence length="166" mass="18496">MAIAVAKKDRRQPARAANPSSNVIADSEYVARRVKRHLNDLERTNYTEPTTGPSAYGEAEDDAKGPTALGKEEDASGRKRKKTMAVRSLLMYRKNFATLLNESQLAEKPAEEPSYLTTAAPPSSRPPMFLCSVCGYKGKYTCARCGLRYCDIGCRQTHDESRCERR</sequence>
<keyword evidence="1" id="KW-0479">Metal-binding</keyword>
<protein>
    <recommendedName>
        <fullName evidence="6">HIT-type domain-containing protein</fullName>
    </recommendedName>
</protein>
<keyword evidence="3" id="KW-0862">Zinc</keyword>
<feature type="region of interest" description="Disordered" evidence="5">
    <location>
        <begin position="1"/>
        <end position="83"/>
    </location>
</feature>
<evidence type="ECO:0000256" key="4">
    <source>
        <dbReference type="PROSITE-ProRule" id="PRU00453"/>
    </source>
</evidence>
<evidence type="ECO:0000313" key="8">
    <source>
        <dbReference type="Proteomes" id="UP000237144"/>
    </source>
</evidence>
<dbReference type="InterPro" id="IPR007529">
    <property type="entry name" value="Znf_HIT"/>
</dbReference>
<gene>
    <name evidence="7" type="ORF">BMF94_1917</name>
</gene>
<keyword evidence="2 4" id="KW-0863">Zinc-finger</keyword>
<dbReference type="InterPro" id="IPR039723">
    <property type="entry name" value="Vps71/ZNHIT1"/>
</dbReference>
<dbReference type="Proteomes" id="UP000237144">
    <property type="component" value="Unassembled WGS sequence"/>
</dbReference>
<evidence type="ECO:0000256" key="5">
    <source>
        <dbReference type="SAM" id="MobiDB-lite"/>
    </source>
</evidence>
<dbReference type="Pfam" id="PF04438">
    <property type="entry name" value="zf-HIT"/>
    <property type="match status" value="1"/>
</dbReference>
<evidence type="ECO:0000259" key="6">
    <source>
        <dbReference type="PROSITE" id="PS51083"/>
    </source>
</evidence>
<dbReference type="OrthoDB" id="74807at2759"/>
<dbReference type="EMBL" id="PJQD01000020">
    <property type="protein sequence ID" value="POY74941.1"/>
    <property type="molecule type" value="Genomic_DNA"/>
</dbReference>
<reference evidence="7 8" key="1">
    <citation type="journal article" date="2018" name="Front. Microbiol.">
        <title>Prospects for Fungal Bioremediation of Acidic Radioactive Waste Sites: Characterization and Genome Sequence of Rhodotorula taiwanensis MD1149.</title>
        <authorList>
            <person name="Tkavc R."/>
            <person name="Matrosova V.Y."/>
            <person name="Grichenko O.E."/>
            <person name="Gostincar C."/>
            <person name="Volpe R.P."/>
            <person name="Klimenkova P."/>
            <person name="Gaidamakova E.K."/>
            <person name="Zhou C.E."/>
            <person name="Stewart B.J."/>
            <person name="Lyman M.G."/>
            <person name="Malfatti S.A."/>
            <person name="Rubinfeld B."/>
            <person name="Courtot M."/>
            <person name="Singh J."/>
            <person name="Dalgard C.L."/>
            <person name="Hamilton T."/>
            <person name="Frey K.G."/>
            <person name="Gunde-Cimerman N."/>
            <person name="Dugan L."/>
            <person name="Daly M.J."/>
        </authorList>
    </citation>
    <scope>NUCLEOTIDE SEQUENCE [LARGE SCALE GENOMIC DNA]</scope>
    <source>
        <strain evidence="7 8">MD1149</strain>
    </source>
</reference>
<proteinExistence type="predicted"/>
<dbReference type="AlphaFoldDB" id="A0A2S5BDW6"/>
<dbReference type="GO" id="GO:0005634">
    <property type="term" value="C:nucleus"/>
    <property type="evidence" value="ECO:0007669"/>
    <property type="project" value="UniProtKB-ARBA"/>
</dbReference>
<accession>A0A2S5BDW6</accession>
<evidence type="ECO:0000256" key="3">
    <source>
        <dbReference type="ARBA" id="ARBA00022833"/>
    </source>
</evidence>
<dbReference type="PANTHER" id="PTHR13093">
    <property type="entry name" value="ZINC FINGER HIT DOMAIN CONTAINING PROTEIN 1"/>
    <property type="match status" value="1"/>
</dbReference>
<dbReference type="PROSITE" id="PS51083">
    <property type="entry name" value="ZF_HIT"/>
    <property type="match status" value="1"/>
</dbReference>
<feature type="domain" description="HIT-type" evidence="6">
    <location>
        <begin position="131"/>
        <end position="163"/>
    </location>
</feature>
<evidence type="ECO:0000313" key="7">
    <source>
        <dbReference type="EMBL" id="POY74941.1"/>
    </source>
</evidence>
<name>A0A2S5BDW6_9BASI</name>
<keyword evidence="8" id="KW-1185">Reference proteome</keyword>
<dbReference type="CDD" id="cd21437">
    <property type="entry name" value="zf-HIT_ZNHIT1_like"/>
    <property type="match status" value="1"/>
</dbReference>